<dbReference type="PANTHER" id="PTHR13140:SF706">
    <property type="entry name" value="DILUTE CLASS UNCONVENTIONAL MYOSIN, ISOFORM C"/>
    <property type="match status" value="1"/>
</dbReference>
<gene>
    <name evidence="8" type="ORF">EVOR1521_LOCUS838</name>
</gene>
<keyword evidence="2" id="KW-0067">ATP-binding</keyword>
<dbReference type="SUPFAM" id="SSF52540">
    <property type="entry name" value="P-loop containing nucleoside triphosphate hydrolases"/>
    <property type="match status" value="1"/>
</dbReference>
<organism evidence="8 9">
    <name type="scientific">Effrenium voratum</name>
    <dbReference type="NCBI Taxonomy" id="2562239"/>
    <lineage>
        <taxon>Eukaryota</taxon>
        <taxon>Sar</taxon>
        <taxon>Alveolata</taxon>
        <taxon>Dinophyceae</taxon>
        <taxon>Suessiales</taxon>
        <taxon>Symbiodiniaceae</taxon>
        <taxon>Effrenium</taxon>
    </lineage>
</organism>
<reference evidence="8" key="1">
    <citation type="submission" date="2023-08" db="EMBL/GenBank/DDBJ databases">
        <authorList>
            <person name="Chen Y."/>
            <person name="Shah S."/>
            <person name="Dougan E. K."/>
            <person name="Thang M."/>
            <person name="Chan C."/>
        </authorList>
    </citation>
    <scope>NUCLEOTIDE SEQUENCE</scope>
</reference>
<dbReference type="AlphaFoldDB" id="A0AA36HKG1"/>
<keyword evidence="1" id="KW-0547">Nucleotide-binding</keyword>
<proteinExistence type="inferred from homology"/>
<evidence type="ECO:0000256" key="2">
    <source>
        <dbReference type="ARBA" id="ARBA00022840"/>
    </source>
</evidence>
<comment type="similarity">
    <text evidence="6">Belongs to the TRAFAC class myosin-kinesin ATPase superfamily. Myosin family.</text>
</comment>
<sequence>MTVSASLAIESCTAGGSERSVTDYLLELTRVCSQGSKERNYHIFFQLIEARESAELKSLGIMEPKDYAYLRGCLPKAPGIDDARFFEELKDAFQSLGIDSKLQLEVFGIVAGILVMGNIEFSEAGDAAQLVDEAPVKKASELLGVELEALKGALLKRMIKVGATAGSGFGVGAGVFLSTGT</sequence>
<evidence type="ECO:0000256" key="6">
    <source>
        <dbReference type="PROSITE-ProRule" id="PRU00782"/>
    </source>
</evidence>
<accession>A0AA36HKG1</accession>
<dbReference type="GO" id="GO:0051015">
    <property type="term" value="F:actin filament binding"/>
    <property type="evidence" value="ECO:0007669"/>
    <property type="project" value="TreeGrafter"/>
</dbReference>
<dbReference type="Gene3D" id="3.40.850.10">
    <property type="entry name" value="Kinesin motor domain"/>
    <property type="match status" value="1"/>
</dbReference>
<dbReference type="GO" id="GO:0005737">
    <property type="term" value="C:cytoplasm"/>
    <property type="evidence" value="ECO:0007669"/>
    <property type="project" value="TreeGrafter"/>
</dbReference>
<evidence type="ECO:0000256" key="1">
    <source>
        <dbReference type="ARBA" id="ARBA00022741"/>
    </source>
</evidence>
<keyword evidence="5 6" id="KW-0009">Actin-binding</keyword>
<keyword evidence="4" id="KW-0505">Motor protein</keyword>
<dbReference type="Gene3D" id="1.10.10.820">
    <property type="match status" value="1"/>
</dbReference>
<dbReference type="PROSITE" id="PS51456">
    <property type="entry name" value="MYOSIN_MOTOR"/>
    <property type="match status" value="1"/>
</dbReference>
<dbReference type="Pfam" id="PF00063">
    <property type="entry name" value="Myosin_head"/>
    <property type="match status" value="1"/>
</dbReference>
<comment type="caution">
    <text evidence="6">Lacks conserved residue(s) required for the propagation of feature annotation.</text>
</comment>
<feature type="domain" description="Myosin motor" evidence="7">
    <location>
        <begin position="1"/>
        <end position="181"/>
    </location>
</feature>
<evidence type="ECO:0000256" key="3">
    <source>
        <dbReference type="ARBA" id="ARBA00023123"/>
    </source>
</evidence>
<comment type="caution">
    <text evidence="8">The sequence shown here is derived from an EMBL/GenBank/DDBJ whole genome shotgun (WGS) entry which is preliminary data.</text>
</comment>
<dbReference type="FunFam" id="1.10.10.820:FF:000001">
    <property type="entry name" value="Myosin heavy chain"/>
    <property type="match status" value="1"/>
</dbReference>
<evidence type="ECO:0000313" key="9">
    <source>
        <dbReference type="Proteomes" id="UP001178507"/>
    </source>
</evidence>
<evidence type="ECO:0000256" key="4">
    <source>
        <dbReference type="ARBA" id="ARBA00023175"/>
    </source>
</evidence>
<keyword evidence="9" id="KW-1185">Reference proteome</keyword>
<dbReference type="PANTHER" id="PTHR13140">
    <property type="entry name" value="MYOSIN"/>
    <property type="match status" value="1"/>
</dbReference>
<dbReference type="InterPro" id="IPR001609">
    <property type="entry name" value="Myosin_head_motor_dom-like"/>
</dbReference>
<protein>
    <recommendedName>
        <fullName evidence="7">Myosin motor domain-containing protein</fullName>
    </recommendedName>
</protein>
<evidence type="ECO:0000259" key="7">
    <source>
        <dbReference type="PROSITE" id="PS51456"/>
    </source>
</evidence>
<dbReference type="GO" id="GO:0007015">
    <property type="term" value="P:actin filament organization"/>
    <property type="evidence" value="ECO:0007669"/>
    <property type="project" value="TreeGrafter"/>
</dbReference>
<dbReference type="Proteomes" id="UP001178507">
    <property type="component" value="Unassembled WGS sequence"/>
</dbReference>
<dbReference type="EMBL" id="CAUJNA010000003">
    <property type="protein sequence ID" value="CAJ1370210.1"/>
    <property type="molecule type" value="Genomic_DNA"/>
</dbReference>
<dbReference type="GO" id="GO:0016459">
    <property type="term" value="C:myosin complex"/>
    <property type="evidence" value="ECO:0007669"/>
    <property type="project" value="UniProtKB-KW"/>
</dbReference>
<dbReference type="InterPro" id="IPR027417">
    <property type="entry name" value="P-loop_NTPase"/>
</dbReference>
<dbReference type="InterPro" id="IPR036961">
    <property type="entry name" value="Kinesin_motor_dom_sf"/>
</dbReference>
<dbReference type="Gene3D" id="1.20.120.720">
    <property type="entry name" value="Myosin VI head, motor domain, U50 subdomain"/>
    <property type="match status" value="1"/>
</dbReference>
<evidence type="ECO:0000313" key="8">
    <source>
        <dbReference type="EMBL" id="CAJ1370210.1"/>
    </source>
</evidence>
<dbReference type="GO" id="GO:0000146">
    <property type="term" value="F:microfilament motor activity"/>
    <property type="evidence" value="ECO:0007669"/>
    <property type="project" value="TreeGrafter"/>
</dbReference>
<dbReference type="GO" id="GO:0016020">
    <property type="term" value="C:membrane"/>
    <property type="evidence" value="ECO:0007669"/>
    <property type="project" value="TreeGrafter"/>
</dbReference>
<dbReference type="GO" id="GO:0005524">
    <property type="term" value="F:ATP binding"/>
    <property type="evidence" value="ECO:0007669"/>
    <property type="project" value="UniProtKB-KW"/>
</dbReference>
<evidence type="ECO:0000256" key="5">
    <source>
        <dbReference type="ARBA" id="ARBA00023203"/>
    </source>
</evidence>
<keyword evidence="3 6" id="KW-0518">Myosin</keyword>
<name>A0AA36HKG1_9DINO</name>